<accession>A0A4R2RDG7</accession>
<keyword evidence="2" id="KW-0418">Kinase</keyword>
<keyword evidence="3" id="KW-1185">Reference proteome</keyword>
<dbReference type="PANTHER" id="PTHR18964:SF149">
    <property type="entry name" value="BIFUNCTIONAL UDP-N-ACETYLGLUCOSAMINE 2-EPIMERASE_N-ACETYLMANNOSAMINE KINASE"/>
    <property type="match status" value="1"/>
</dbReference>
<dbReference type="InterPro" id="IPR000600">
    <property type="entry name" value="ROK"/>
</dbReference>
<proteinExistence type="inferred from homology"/>
<sequence length="331" mass="34221">MSQQASPLAIAIDLGGTSIKGALIDRSGQIKARQTAVTQVDKGYDAVKEQLLGMVATFCADAGQEQVAGVGIGIPGTLRPGYPEVVTLAPNLHWREKPLGADLRREMNLPLVLENDANLAALGEQWQGAGRGAATVAMITVGTGIGCGLILDGRLHRGISGAAGEFGHVCVEPEGWRCTCGRQGCLETRAGIGGIVRTAHDLLAHSDRGSVMRGQELNPKLIFALAARGDALAAAVVEKTAFYLGWSLANLINLLNPERIIIGGGVAAAGEVLLTPLREVVKQMAWPASVADCALVPAELGNQAGMMGAAGAVFQAAATGSRPDKDPTRGK</sequence>
<protein>
    <submittedName>
        <fullName evidence="2">Glucokinase</fullName>
    </submittedName>
</protein>
<evidence type="ECO:0000256" key="1">
    <source>
        <dbReference type="ARBA" id="ARBA00006479"/>
    </source>
</evidence>
<reference evidence="2 3" key="1">
    <citation type="submission" date="2019-03" db="EMBL/GenBank/DDBJ databases">
        <title>Genomic Encyclopedia of Type Strains, Phase IV (KMG-IV): sequencing the most valuable type-strain genomes for metagenomic binning, comparative biology and taxonomic classification.</title>
        <authorList>
            <person name="Goeker M."/>
        </authorList>
    </citation>
    <scope>NUCLEOTIDE SEQUENCE [LARGE SCALE GENOMIC DNA]</scope>
    <source>
        <strain evidence="2 3">DSM 11170</strain>
    </source>
</reference>
<dbReference type="SUPFAM" id="SSF53067">
    <property type="entry name" value="Actin-like ATPase domain"/>
    <property type="match status" value="1"/>
</dbReference>
<organism evidence="2 3">
    <name type="scientific">Heliophilum fasciatum</name>
    <dbReference type="NCBI Taxonomy" id="35700"/>
    <lineage>
        <taxon>Bacteria</taxon>
        <taxon>Bacillati</taxon>
        <taxon>Bacillota</taxon>
        <taxon>Clostridia</taxon>
        <taxon>Eubacteriales</taxon>
        <taxon>Heliobacteriaceae</taxon>
        <taxon>Heliophilum</taxon>
    </lineage>
</organism>
<gene>
    <name evidence="2" type="ORF">EDD73_12713</name>
</gene>
<dbReference type="InterPro" id="IPR049874">
    <property type="entry name" value="ROK_cs"/>
</dbReference>
<evidence type="ECO:0000313" key="3">
    <source>
        <dbReference type="Proteomes" id="UP000294813"/>
    </source>
</evidence>
<dbReference type="AlphaFoldDB" id="A0A4R2RDG7"/>
<comment type="similarity">
    <text evidence="1">Belongs to the ROK (NagC/XylR) family.</text>
</comment>
<keyword evidence="2" id="KW-0808">Transferase</keyword>
<dbReference type="EMBL" id="SLXT01000027">
    <property type="protein sequence ID" value="TCP61510.1"/>
    <property type="molecule type" value="Genomic_DNA"/>
</dbReference>
<dbReference type="Gene3D" id="3.30.420.40">
    <property type="match status" value="2"/>
</dbReference>
<dbReference type="GO" id="GO:0016301">
    <property type="term" value="F:kinase activity"/>
    <property type="evidence" value="ECO:0007669"/>
    <property type="project" value="UniProtKB-KW"/>
</dbReference>
<dbReference type="RefSeq" id="WP_165876497.1">
    <property type="nucleotide sequence ID" value="NZ_JAOQNU010000028.1"/>
</dbReference>
<dbReference type="PROSITE" id="PS01125">
    <property type="entry name" value="ROK"/>
    <property type="match status" value="1"/>
</dbReference>
<name>A0A4R2RDG7_9FIRM</name>
<dbReference type="Proteomes" id="UP000294813">
    <property type="component" value="Unassembled WGS sequence"/>
</dbReference>
<evidence type="ECO:0000313" key="2">
    <source>
        <dbReference type="EMBL" id="TCP61510.1"/>
    </source>
</evidence>
<comment type="caution">
    <text evidence="2">The sequence shown here is derived from an EMBL/GenBank/DDBJ whole genome shotgun (WGS) entry which is preliminary data.</text>
</comment>
<dbReference type="PANTHER" id="PTHR18964">
    <property type="entry name" value="ROK (REPRESSOR, ORF, KINASE) FAMILY"/>
    <property type="match status" value="1"/>
</dbReference>
<dbReference type="InterPro" id="IPR043129">
    <property type="entry name" value="ATPase_NBD"/>
</dbReference>
<dbReference type="Pfam" id="PF00480">
    <property type="entry name" value="ROK"/>
    <property type="match status" value="1"/>
</dbReference>